<protein>
    <recommendedName>
        <fullName evidence="1">Transposase Helix-turn-helix domain-containing protein</fullName>
    </recommendedName>
</protein>
<dbReference type="STRING" id="34691.A0A182XQ45"/>
<dbReference type="Proteomes" id="UP000076407">
    <property type="component" value="Unassembled WGS sequence"/>
</dbReference>
<accession>A0A182XQ45</accession>
<feature type="domain" description="Transposase Helix-turn-helix" evidence="1">
    <location>
        <begin position="41"/>
        <end position="90"/>
    </location>
</feature>
<dbReference type="InterPro" id="IPR027805">
    <property type="entry name" value="Transposase_HTH_dom"/>
</dbReference>
<evidence type="ECO:0000313" key="2">
    <source>
        <dbReference type="EnsemblMetazoa" id="AQUA011997-PA"/>
    </source>
</evidence>
<reference evidence="2" key="1">
    <citation type="submission" date="2020-05" db="UniProtKB">
        <authorList>
            <consortium name="EnsemblMetazoa"/>
        </authorList>
    </citation>
    <scope>IDENTIFICATION</scope>
    <source>
        <strain evidence="2">SANGQUA</strain>
    </source>
</reference>
<sequence length="95" mass="11216">MEEELDTTIINFMRLSRNDFNYLLEQITPKIKKMDTNMRPSLSPRDMLIVTLRYLTTGDQYKSLEYAFRISAQAISKFVPQVCDCLVEVLRNYVK</sequence>
<keyword evidence="3" id="KW-1185">Reference proteome</keyword>
<dbReference type="Pfam" id="PF13613">
    <property type="entry name" value="HTH_Tnp_4"/>
    <property type="match status" value="1"/>
</dbReference>
<evidence type="ECO:0000259" key="1">
    <source>
        <dbReference type="Pfam" id="PF13613"/>
    </source>
</evidence>
<organism evidence="2 3">
    <name type="scientific">Anopheles quadriannulatus</name>
    <name type="common">Mosquito</name>
    <dbReference type="NCBI Taxonomy" id="34691"/>
    <lineage>
        <taxon>Eukaryota</taxon>
        <taxon>Metazoa</taxon>
        <taxon>Ecdysozoa</taxon>
        <taxon>Arthropoda</taxon>
        <taxon>Hexapoda</taxon>
        <taxon>Insecta</taxon>
        <taxon>Pterygota</taxon>
        <taxon>Neoptera</taxon>
        <taxon>Endopterygota</taxon>
        <taxon>Diptera</taxon>
        <taxon>Nematocera</taxon>
        <taxon>Culicoidea</taxon>
        <taxon>Culicidae</taxon>
        <taxon>Anophelinae</taxon>
        <taxon>Anopheles</taxon>
    </lineage>
</organism>
<evidence type="ECO:0000313" key="3">
    <source>
        <dbReference type="Proteomes" id="UP000076407"/>
    </source>
</evidence>
<dbReference type="VEuPathDB" id="VectorBase:AQUA011997"/>
<name>A0A182XQ45_ANOQN</name>
<dbReference type="AlphaFoldDB" id="A0A182XQ45"/>
<proteinExistence type="predicted"/>
<dbReference type="EnsemblMetazoa" id="AQUA011997-RA">
    <property type="protein sequence ID" value="AQUA011997-PA"/>
    <property type="gene ID" value="AQUA011997"/>
</dbReference>